<sequence>MSDAAMVDPVVSLHNVTKTYIRGGTEVSVIRDLSFVIPAGTFLAIMGPSGSGKSTLLNVMAGIDRPTSGSVVVAGTRLEQLSEGEMARWRARHIGYVFQTYNLIPVLTAAENVELPLALTHLTRRERADHVKTALRLVGLADRMDHYPRQLSGGQEQRVGVARAIVSDPTMILADEPTGNLDRESADDILTLLARLNRELGKTIVMVTHDPRAAERAQMIRHLEKGLLEMPP</sequence>
<evidence type="ECO:0000256" key="4">
    <source>
        <dbReference type="ARBA" id="ARBA00038388"/>
    </source>
</evidence>
<dbReference type="GO" id="GO:0005886">
    <property type="term" value="C:plasma membrane"/>
    <property type="evidence" value="ECO:0007669"/>
    <property type="project" value="TreeGrafter"/>
</dbReference>
<dbReference type="Proteomes" id="UP000001660">
    <property type="component" value="Chromosome"/>
</dbReference>
<dbReference type="PROSITE" id="PS50893">
    <property type="entry name" value="ABC_TRANSPORTER_2"/>
    <property type="match status" value="1"/>
</dbReference>
<dbReference type="STRING" id="330214.NIDE0665"/>
<dbReference type="InterPro" id="IPR003593">
    <property type="entry name" value="AAA+_ATPase"/>
</dbReference>
<feature type="domain" description="ABC transporter" evidence="5">
    <location>
        <begin position="11"/>
        <end position="230"/>
    </location>
</feature>
<evidence type="ECO:0000259" key="5">
    <source>
        <dbReference type="PROSITE" id="PS50893"/>
    </source>
</evidence>
<evidence type="ECO:0000313" key="6">
    <source>
        <dbReference type="EMBL" id="CBK40435.1"/>
    </source>
</evidence>
<dbReference type="GO" id="GO:0005524">
    <property type="term" value="F:ATP binding"/>
    <property type="evidence" value="ECO:0007669"/>
    <property type="project" value="UniProtKB-KW"/>
</dbReference>
<dbReference type="KEGG" id="nde:NIDE0665"/>
<keyword evidence="6" id="KW-0378">Hydrolase</keyword>
<evidence type="ECO:0000256" key="3">
    <source>
        <dbReference type="ARBA" id="ARBA00022840"/>
    </source>
</evidence>
<dbReference type="InterPro" id="IPR017911">
    <property type="entry name" value="MacB-like_ATP-bd"/>
</dbReference>
<gene>
    <name evidence="6" type="primary">ybbA</name>
    <name evidence="6" type="ORF">NIDE0665</name>
</gene>
<dbReference type="EC" id="3.6.3.-" evidence="6"/>
<dbReference type="Gene3D" id="3.40.50.300">
    <property type="entry name" value="P-loop containing nucleotide triphosphate hydrolases"/>
    <property type="match status" value="1"/>
</dbReference>
<dbReference type="InterPro" id="IPR027417">
    <property type="entry name" value="P-loop_NTPase"/>
</dbReference>
<proteinExistence type="inferred from homology"/>
<dbReference type="GO" id="GO:0098796">
    <property type="term" value="C:membrane protein complex"/>
    <property type="evidence" value="ECO:0007669"/>
    <property type="project" value="UniProtKB-ARBA"/>
</dbReference>
<dbReference type="SUPFAM" id="SSF52540">
    <property type="entry name" value="P-loop containing nucleoside triphosphate hydrolases"/>
    <property type="match status" value="1"/>
</dbReference>
<dbReference type="GO" id="GO:0016887">
    <property type="term" value="F:ATP hydrolysis activity"/>
    <property type="evidence" value="ECO:0007669"/>
    <property type="project" value="InterPro"/>
</dbReference>
<dbReference type="InterPro" id="IPR015854">
    <property type="entry name" value="ABC_transpr_LolD-like"/>
</dbReference>
<keyword evidence="7" id="KW-1185">Reference proteome</keyword>
<dbReference type="PANTHER" id="PTHR24220:SF452">
    <property type="entry name" value="ABC TRANSPORTER ATP-BINDING PROTEIN"/>
    <property type="match status" value="1"/>
</dbReference>
<name>D8PB26_9BACT</name>
<dbReference type="CDD" id="cd03255">
    <property type="entry name" value="ABC_MJ0796_LolCDE_FtsE"/>
    <property type="match status" value="1"/>
</dbReference>
<keyword evidence="2" id="KW-0547">Nucleotide-binding</keyword>
<dbReference type="SMART" id="SM00382">
    <property type="entry name" value="AAA"/>
    <property type="match status" value="1"/>
</dbReference>
<evidence type="ECO:0000256" key="1">
    <source>
        <dbReference type="ARBA" id="ARBA00022448"/>
    </source>
</evidence>
<dbReference type="eggNOG" id="COG1136">
    <property type="taxonomic scope" value="Bacteria"/>
</dbReference>
<dbReference type="FunFam" id="3.40.50.300:FF:000032">
    <property type="entry name" value="Export ABC transporter ATP-binding protein"/>
    <property type="match status" value="1"/>
</dbReference>
<dbReference type="PANTHER" id="PTHR24220">
    <property type="entry name" value="IMPORT ATP-BINDING PROTEIN"/>
    <property type="match status" value="1"/>
</dbReference>
<comment type="similarity">
    <text evidence="4">Belongs to the ABC transporter superfamily. Macrolide exporter (TC 3.A.1.122) family.</text>
</comment>
<protein>
    <submittedName>
        <fullName evidence="6">ABC-type transport system, ATPase component</fullName>
        <ecNumber evidence="6">3.6.3.-</ecNumber>
    </submittedName>
</protein>
<keyword evidence="1" id="KW-0813">Transport</keyword>
<dbReference type="EMBL" id="FP929003">
    <property type="protein sequence ID" value="CBK40435.1"/>
    <property type="molecule type" value="Genomic_DNA"/>
</dbReference>
<evidence type="ECO:0000313" key="7">
    <source>
        <dbReference type="Proteomes" id="UP000001660"/>
    </source>
</evidence>
<dbReference type="HOGENOM" id="CLU_000604_1_22_0"/>
<accession>D8PB26</accession>
<dbReference type="OrthoDB" id="9809450at2"/>
<keyword evidence="3" id="KW-0067">ATP-binding</keyword>
<dbReference type="GO" id="GO:0022857">
    <property type="term" value="F:transmembrane transporter activity"/>
    <property type="evidence" value="ECO:0007669"/>
    <property type="project" value="TreeGrafter"/>
</dbReference>
<organism evidence="6 7">
    <name type="scientific">Nitrospira defluvii</name>
    <dbReference type="NCBI Taxonomy" id="330214"/>
    <lineage>
        <taxon>Bacteria</taxon>
        <taxon>Pseudomonadati</taxon>
        <taxon>Nitrospirota</taxon>
        <taxon>Nitrospiria</taxon>
        <taxon>Nitrospirales</taxon>
        <taxon>Nitrospiraceae</taxon>
        <taxon>Nitrospira</taxon>
    </lineage>
</organism>
<dbReference type="Pfam" id="PF00005">
    <property type="entry name" value="ABC_tran"/>
    <property type="match status" value="1"/>
</dbReference>
<dbReference type="AlphaFoldDB" id="D8PB26"/>
<dbReference type="InterPro" id="IPR003439">
    <property type="entry name" value="ABC_transporter-like_ATP-bd"/>
</dbReference>
<evidence type="ECO:0000256" key="2">
    <source>
        <dbReference type="ARBA" id="ARBA00022741"/>
    </source>
</evidence>
<reference evidence="6 7" key="1">
    <citation type="journal article" date="2010" name="Proc. Natl. Acad. Sci. U.S.A.">
        <title>A Nitrospira metagenome illuminates the physiology and evolution of globally important nitrite-oxidizing bacteria.</title>
        <authorList>
            <person name="Lucker S."/>
            <person name="Wagner M."/>
            <person name="Maixner F."/>
            <person name="Pelletier E."/>
            <person name="Koch H."/>
            <person name="Vacherie B."/>
            <person name="Rattei T."/>
            <person name="Sinninghe Damste J."/>
            <person name="Spieck E."/>
            <person name="Le Paslier D."/>
            <person name="Daims H."/>
        </authorList>
    </citation>
    <scope>NUCLEOTIDE SEQUENCE [LARGE SCALE GENOMIC DNA]</scope>
</reference>